<feature type="non-terminal residue" evidence="3">
    <location>
        <position position="210"/>
    </location>
</feature>
<feature type="non-terminal residue" evidence="3">
    <location>
        <position position="1"/>
    </location>
</feature>
<keyword evidence="3" id="KW-0808">Transferase</keyword>
<keyword evidence="4" id="KW-1185">Reference proteome</keyword>
<evidence type="ECO:0000256" key="1">
    <source>
        <dbReference type="SAM" id="Phobius"/>
    </source>
</evidence>
<keyword evidence="2" id="KW-0732">Signal</keyword>
<sequence length="210" mass="22610">LGLRARLLSAFALLCVVTAAAVAGGMYVVARNEILERTQNAAVEAMRDRLQALFPLRDPKPGPAELSEIVSTVAERNSDAIAVYHGTRSPAGPARPCLPFGRPCRQGLDLGMIPGELRRKVADGVIAWQRVVWEDGPYLIIGTPLLIVEGDRPIRASGIEVYVARSLASEQHAIDKLAVRAWGYGGVALAFAVVLALLATWSVLRPVREL</sequence>
<organism evidence="3 4">
    <name type="scientific">Streptosporangium algeriense</name>
    <dbReference type="NCBI Taxonomy" id="1682748"/>
    <lineage>
        <taxon>Bacteria</taxon>
        <taxon>Bacillati</taxon>
        <taxon>Actinomycetota</taxon>
        <taxon>Actinomycetes</taxon>
        <taxon>Streptosporangiales</taxon>
        <taxon>Streptosporangiaceae</taxon>
        <taxon>Streptosporangium</taxon>
    </lineage>
</organism>
<evidence type="ECO:0000256" key="2">
    <source>
        <dbReference type="SAM" id="SignalP"/>
    </source>
</evidence>
<evidence type="ECO:0000313" key="3">
    <source>
        <dbReference type="EMBL" id="MFD0891457.1"/>
    </source>
</evidence>
<name>A0ABW3E8M6_9ACTN</name>
<feature type="chain" id="PRO_5047541051" evidence="2">
    <location>
        <begin position="24"/>
        <end position="210"/>
    </location>
</feature>
<reference evidence="4" key="1">
    <citation type="journal article" date="2019" name="Int. J. Syst. Evol. Microbiol.">
        <title>The Global Catalogue of Microorganisms (GCM) 10K type strain sequencing project: providing services to taxonomists for standard genome sequencing and annotation.</title>
        <authorList>
            <consortium name="The Broad Institute Genomics Platform"/>
            <consortium name="The Broad Institute Genome Sequencing Center for Infectious Disease"/>
            <person name="Wu L."/>
            <person name="Ma J."/>
        </authorList>
    </citation>
    <scope>NUCLEOTIDE SEQUENCE [LARGE SCALE GENOMIC DNA]</scope>
    <source>
        <strain evidence="4">CCUG 62974</strain>
    </source>
</reference>
<protein>
    <submittedName>
        <fullName evidence="3">Two-component sensor histidine kinase</fullName>
    </submittedName>
</protein>
<keyword evidence="1" id="KW-1133">Transmembrane helix</keyword>
<keyword evidence="1" id="KW-0472">Membrane</keyword>
<keyword evidence="3" id="KW-0418">Kinase</keyword>
<gene>
    <name evidence="3" type="ORF">ACFQ08_43495</name>
</gene>
<proteinExistence type="predicted"/>
<feature type="signal peptide" evidence="2">
    <location>
        <begin position="1"/>
        <end position="23"/>
    </location>
</feature>
<dbReference type="Proteomes" id="UP001597024">
    <property type="component" value="Unassembled WGS sequence"/>
</dbReference>
<keyword evidence="1" id="KW-0812">Transmembrane</keyword>
<dbReference type="EMBL" id="JBHTHX010003199">
    <property type="protein sequence ID" value="MFD0891457.1"/>
    <property type="molecule type" value="Genomic_DNA"/>
</dbReference>
<dbReference type="GO" id="GO:0016301">
    <property type="term" value="F:kinase activity"/>
    <property type="evidence" value="ECO:0007669"/>
    <property type="project" value="UniProtKB-KW"/>
</dbReference>
<comment type="caution">
    <text evidence="3">The sequence shown here is derived from an EMBL/GenBank/DDBJ whole genome shotgun (WGS) entry which is preliminary data.</text>
</comment>
<accession>A0ABW3E8M6</accession>
<evidence type="ECO:0000313" key="4">
    <source>
        <dbReference type="Proteomes" id="UP001597024"/>
    </source>
</evidence>
<feature type="transmembrane region" description="Helical" evidence="1">
    <location>
        <begin position="181"/>
        <end position="204"/>
    </location>
</feature>